<keyword evidence="3" id="KW-1185">Reference proteome</keyword>
<feature type="region of interest" description="Disordered" evidence="1">
    <location>
        <begin position="168"/>
        <end position="187"/>
    </location>
</feature>
<dbReference type="Proteomes" id="UP000027135">
    <property type="component" value="Unassembled WGS sequence"/>
</dbReference>
<feature type="compositionally biased region" description="Acidic residues" evidence="1">
    <location>
        <begin position="170"/>
        <end position="187"/>
    </location>
</feature>
<dbReference type="eggNOG" id="KOG1218">
    <property type="taxonomic scope" value="Eukaryota"/>
</dbReference>
<sequence>MGPPGPPGSPGPRGFPGPEGSSEPKGTDFTYSLLDSYVTPQINEGPGFCRCKRGPVGPTGPPGREGQKGLQGEQGPRGAKGKPGSFDFVLLLMADIRHSIRHLQDKVFNGHGPPPFDLQAQLRQHRSKDRKRLERQQRLLEGHVAPWLERTSPAEFRDSEHLKETLQEFADWDMQDASGDLESDEYT</sequence>
<gene>
    <name evidence="2" type="ORF">L798_10867</name>
</gene>
<dbReference type="PANTHER" id="PTHR24637">
    <property type="entry name" value="COLLAGEN"/>
    <property type="match status" value="1"/>
</dbReference>
<dbReference type="Gene3D" id="1.20.5.320">
    <property type="entry name" value="6-Phosphogluconate Dehydrogenase, domain 3"/>
    <property type="match status" value="1"/>
</dbReference>
<reference evidence="2 3" key="1">
    <citation type="journal article" date="2014" name="Nat. Commun.">
        <title>Molecular traces of alternative social organization in a termite genome.</title>
        <authorList>
            <person name="Terrapon N."/>
            <person name="Li C."/>
            <person name="Robertson H.M."/>
            <person name="Ji L."/>
            <person name="Meng X."/>
            <person name="Booth W."/>
            <person name="Chen Z."/>
            <person name="Childers C.P."/>
            <person name="Glastad K.M."/>
            <person name="Gokhale K."/>
            <person name="Gowin J."/>
            <person name="Gronenberg W."/>
            <person name="Hermansen R.A."/>
            <person name="Hu H."/>
            <person name="Hunt B.G."/>
            <person name="Huylmans A.K."/>
            <person name="Khalil S.M."/>
            <person name="Mitchell R.D."/>
            <person name="Munoz-Torres M.C."/>
            <person name="Mustard J.A."/>
            <person name="Pan H."/>
            <person name="Reese J.T."/>
            <person name="Scharf M.E."/>
            <person name="Sun F."/>
            <person name="Vogel H."/>
            <person name="Xiao J."/>
            <person name="Yang W."/>
            <person name="Yang Z."/>
            <person name="Yang Z."/>
            <person name="Zhou J."/>
            <person name="Zhu J."/>
            <person name="Brent C.S."/>
            <person name="Elsik C.G."/>
            <person name="Goodisman M.A."/>
            <person name="Liberles D.A."/>
            <person name="Roe R.M."/>
            <person name="Vargo E.L."/>
            <person name="Vilcinskas A."/>
            <person name="Wang J."/>
            <person name="Bornberg-Bauer E."/>
            <person name="Korb J."/>
            <person name="Zhang G."/>
            <person name="Liebig J."/>
        </authorList>
    </citation>
    <scope>NUCLEOTIDE SEQUENCE [LARGE SCALE GENOMIC DNA]</scope>
    <source>
        <tissue evidence="2">Whole organism</tissue>
    </source>
</reference>
<dbReference type="InParanoid" id="A0A067R9E7"/>
<name>A0A067R9E7_ZOONE</name>
<dbReference type="PANTHER" id="PTHR24637:SF428">
    <property type="entry name" value="SCAVENGER RECEPTOR CLASS A MEMBER 3"/>
    <property type="match status" value="1"/>
</dbReference>
<feature type="region of interest" description="Disordered" evidence="1">
    <location>
        <begin position="1"/>
        <end position="29"/>
    </location>
</feature>
<evidence type="ECO:0000256" key="1">
    <source>
        <dbReference type="SAM" id="MobiDB-lite"/>
    </source>
</evidence>
<accession>A0A067R9E7</accession>
<evidence type="ECO:0000313" key="2">
    <source>
        <dbReference type="EMBL" id="KDR15147.1"/>
    </source>
</evidence>
<dbReference type="OrthoDB" id="9946071at2759"/>
<dbReference type="STRING" id="136037.A0A067R9E7"/>
<feature type="compositionally biased region" description="Pro residues" evidence="1">
    <location>
        <begin position="1"/>
        <end position="15"/>
    </location>
</feature>
<proteinExistence type="predicted"/>
<organism evidence="2 3">
    <name type="scientific">Zootermopsis nevadensis</name>
    <name type="common">Dampwood termite</name>
    <dbReference type="NCBI Taxonomy" id="136037"/>
    <lineage>
        <taxon>Eukaryota</taxon>
        <taxon>Metazoa</taxon>
        <taxon>Ecdysozoa</taxon>
        <taxon>Arthropoda</taxon>
        <taxon>Hexapoda</taxon>
        <taxon>Insecta</taxon>
        <taxon>Pterygota</taxon>
        <taxon>Neoptera</taxon>
        <taxon>Polyneoptera</taxon>
        <taxon>Dictyoptera</taxon>
        <taxon>Blattodea</taxon>
        <taxon>Blattoidea</taxon>
        <taxon>Termitoidae</taxon>
        <taxon>Termopsidae</taxon>
        <taxon>Zootermopsis</taxon>
    </lineage>
</organism>
<protein>
    <submittedName>
        <fullName evidence="2">Uncharacterized protein</fullName>
    </submittedName>
</protein>
<dbReference type="AlphaFoldDB" id="A0A067R9E7"/>
<evidence type="ECO:0000313" key="3">
    <source>
        <dbReference type="Proteomes" id="UP000027135"/>
    </source>
</evidence>
<dbReference type="EMBL" id="KK852844">
    <property type="protein sequence ID" value="KDR15147.1"/>
    <property type="molecule type" value="Genomic_DNA"/>
</dbReference>
<feature type="region of interest" description="Disordered" evidence="1">
    <location>
        <begin position="44"/>
        <end position="82"/>
    </location>
</feature>